<sequence length="28" mass="3025">MQILSRIIMILAWVILAGALQSAEGARV</sequence>
<evidence type="ECO:0000313" key="1">
    <source>
        <dbReference type="EMBL" id="SVD30653.1"/>
    </source>
</evidence>
<dbReference type="EMBL" id="UINC01142362">
    <property type="protein sequence ID" value="SVD30653.1"/>
    <property type="molecule type" value="Genomic_DNA"/>
</dbReference>
<dbReference type="AlphaFoldDB" id="A0A382U8S8"/>
<organism evidence="1">
    <name type="scientific">marine metagenome</name>
    <dbReference type="NCBI Taxonomy" id="408172"/>
    <lineage>
        <taxon>unclassified sequences</taxon>
        <taxon>metagenomes</taxon>
        <taxon>ecological metagenomes</taxon>
    </lineage>
</organism>
<reference evidence="1" key="1">
    <citation type="submission" date="2018-05" db="EMBL/GenBank/DDBJ databases">
        <authorList>
            <person name="Lanie J.A."/>
            <person name="Ng W.-L."/>
            <person name="Kazmierczak K.M."/>
            <person name="Andrzejewski T.M."/>
            <person name="Davidsen T.M."/>
            <person name="Wayne K.J."/>
            <person name="Tettelin H."/>
            <person name="Glass J.I."/>
            <person name="Rusch D."/>
            <person name="Podicherti R."/>
            <person name="Tsui H.-C.T."/>
            <person name="Winkler M.E."/>
        </authorList>
    </citation>
    <scope>NUCLEOTIDE SEQUENCE</scope>
</reference>
<gene>
    <name evidence="1" type="ORF">METZ01_LOCUS383507</name>
</gene>
<proteinExistence type="predicted"/>
<name>A0A382U8S8_9ZZZZ</name>
<accession>A0A382U8S8</accession>
<protein>
    <submittedName>
        <fullName evidence="1">Uncharacterized protein</fullName>
    </submittedName>
</protein>
<feature type="non-terminal residue" evidence="1">
    <location>
        <position position="28"/>
    </location>
</feature>